<dbReference type="EMBL" id="HBKN01030801">
    <property type="protein sequence ID" value="CAE2315501.1"/>
    <property type="molecule type" value="Transcribed_RNA"/>
</dbReference>
<keyword evidence="1" id="KW-0812">Transmembrane</keyword>
<dbReference type="EMBL" id="HBKN01030788">
    <property type="protein sequence ID" value="CAE2315487.1"/>
    <property type="molecule type" value="Transcribed_RNA"/>
</dbReference>
<proteinExistence type="predicted"/>
<sequence length="131" mass="14311">MRARFDIPDPFRLFAAMRQEGHPIQIIPLILAALLIPPAVHASCPTYAAWLDASNEIHPVYCAGVPCNNLKGFATVALSPDGTYLEVTLQVQVYGAVALGSNQLIFPSLWMLCVTGLPMLTCRLIAFQRES</sequence>
<dbReference type="EMBL" id="HBKN01030783">
    <property type="protein sequence ID" value="CAE2315479.1"/>
    <property type="molecule type" value="Transcribed_RNA"/>
</dbReference>
<accession>A0A6U6BE95</accession>
<reference evidence="4" key="1">
    <citation type="submission" date="2021-01" db="EMBL/GenBank/DDBJ databases">
        <authorList>
            <person name="Corre E."/>
            <person name="Pelletier E."/>
            <person name="Niang G."/>
            <person name="Scheremetjew M."/>
            <person name="Finn R."/>
            <person name="Kale V."/>
            <person name="Holt S."/>
            <person name="Cochrane G."/>
            <person name="Meng A."/>
            <person name="Brown T."/>
            <person name="Cohen L."/>
        </authorList>
    </citation>
    <scope>NUCLEOTIDE SEQUENCE</scope>
    <source>
        <strain evidence="4">CCMP 2712</strain>
    </source>
</reference>
<evidence type="ECO:0000256" key="1">
    <source>
        <dbReference type="SAM" id="Phobius"/>
    </source>
</evidence>
<feature type="transmembrane region" description="Helical" evidence="1">
    <location>
        <begin position="104"/>
        <end position="126"/>
    </location>
</feature>
<keyword evidence="1" id="KW-0472">Membrane</keyword>
<evidence type="ECO:0000313" key="4">
    <source>
        <dbReference type="EMBL" id="CAE2315501.1"/>
    </source>
</evidence>
<organism evidence="4">
    <name type="scientific">Guillardia theta</name>
    <name type="common">Cryptophyte</name>
    <name type="synonym">Cryptomonas phi</name>
    <dbReference type="NCBI Taxonomy" id="55529"/>
    <lineage>
        <taxon>Eukaryota</taxon>
        <taxon>Cryptophyceae</taxon>
        <taxon>Pyrenomonadales</taxon>
        <taxon>Geminigeraceae</taxon>
        <taxon>Guillardia</taxon>
    </lineage>
</organism>
<gene>
    <name evidence="2" type="ORF">GTHE00462_LOCUS23945</name>
    <name evidence="3" type="ORF">GTHE00462_LOCUS23950</name>
    <name evidence="4" type="ORF">GTHE00462_LOCUS23962</name>
</gene>
<evidence type="ECO:0000313" key="3">
    <source>
        <dbReference type="EMBL" id="CAE2315487.1"/>
    </source>
</evidence>
<name>A0A6U6BE95_GUITH</name>
<keyword evidence="1" id="KW-1133">Transmembrane helix</keyword>
<protein>
    <submittedName>
        <fullName evidence="4">Uncharacterized protein</fullName>
    </submittedName>
</protein>
<evidence type="ECO:0000313" key="2">
    <source>
        <dbReference type="EMBL" id="CAE2315479.1"/>
    </source>
</evidence>
<dbReference type="AlphaFoldDB" id="A0A6U6BE95"/>